<gene>
    <name evidence="3" type="ORF">GCM10023216_14120</name>
</gene>
<keyword evidence="4" id="KW-1185">Reference proteome</keyword>
<dbReference type="RefSeq" id="WP_172153394.1">
    <property type="nucleotide sequence ID" value="NZ_BAABID010000007.1"/>
</dbReference>
<protein>
    <recommendedName>
        <fullName evidence="5">DUF4229 domain-containing protein</fullName>
    </recommendedName>
</protein>
<reference evidence="4" key="1">
    <citation type="journal article" date="2019" name="Int. J. Syst. Evol. Microbiol.">
        <title>The Global Catalogue of Microorganisms (GCM) 10K type strain sequencing project: providing services to taxonomists for standard genome sequencing and annotation.</title>
        <authorList>
            <consortium name="The Broad Institute Genomics Platform"/>
            <consortium name="The Broad Institute Genome Sequencing Center for Infectious Disease"/>
            <person name="Wu L."/>
            <person name="Ma J."/>
        </authorList>
    </citation>
    <scope>NUCLEOTIDE SEQUENCE [LARGE SCALE GENOMIC DNA]</scope>
    <source>
        <strain evidence="4">JCM 18063</strain>
    </source>
</reference>
<evidence type="ECO:0008006" key="5">
    <source>
        <dbReference type="Google" id="ProtNLM"/>
    </source>
</evidence>
<name>A0ABP8YB26_9MICO</name>
<evidence type="ECO:0000256" key="2">
    <source>
        <dbReference type="SAM" id="Phobius"/>
    </source>
</evidence>
<feature type="transmembrane region" description="Helical" evidence="2">
    <location>
        <begin position="30"/>
        <end position="47"/>
    </location>
</feature>
<feature type="region of interest" description="Disordered" evidence="1">
    <location>
        <begin position="87"/>
        <end position="110"/>
    </location>
</feature>
<accession>A0ABP8YB26</accession>
<feature type="transmembrane region" description="Helical" evidence="2">
    <location>
        <begin position="7"/>
        <end position="24"/>
    </location>
</feature>
<comment type="caution">
    <text evidence="3">The sequence shown here is derived from an EMBL/GenBank/DDBJ whole genome shotgun (WGS) entry which is preliminary data.</text>
</comment>
<dbReference type="InterPro" id="IPR025323">
    <property type="entry name" value="DUF4229"/>
</dbReference>
<evidence type="ECO:0000313" key="4">
    <source>
        <dbReference type="Proteomes" id="UP001500956"/>
    </source>
</evidence>
<evidence type="ECO:0000313" key="3">
    <source>
        <dbReference type="EMBL" id="GAA4725068.1"/>
    </source>
</evidence>
<proteinExistence type="predicted"/>
<keyword evidence="2" id="KW-0472">Membrane</keyword>
<keyword evidence="2" id="KW-0812">Transmembrane</keyword>
<dbReference type="EMBL" id="BAABID010000007">
    <property type="protein sequence ID" value="GAA4725068.1"/>
    <property type="molecule type" value="Genomic_DNA"/>
</dbReference>
<keyword evidence="2" id="KW-1133">Transmembrane helix</keyword>
<organism evidence="3 4">
    <name type="scientific">Isoptericola chiayiensis</name>
    <dbReference type="NCBI Taxonomy" id="579446"/>
    <lineage>
        <taxon>Bacteria</taxon>
        <taxon>Bacillati</taxon>
        <taxon>Actinomycetota</taxon>
        <taxon>Actinomycetes</taxon>
        <taxon>Micrococcales</taxon>
        <taxon>Promicromonosporaceae</taxon>
        <taxon>Isoptericola</taxon>
    </lineage>
</organism>
<sequence>MPLVIYTVLRLGIFAGAIGLGYLAGLRGLLLLLLAVVVAFAVSYLALPRQKDAAAAWLAERAQRRADAKGGGKQGIDRVIDEDAAAEDAAFDDPAPRGPAVDDPASRGER</sequence>
<dbReference type="Pfam" id="PF14012">
    <property type="entry name" value="DUF4229"/>
    <property type="match status" value="1"/>
</dbReference>
<evidence type="ECO:0000256" key="1">
    <source>
        <dbReference type="SAM" id="MobiDB-lite"/>
    </source>
</evidence>
<dbReference type="Proteomes" id="UP001500956">
    <property type="component" value="Unassembled WGS sequence"/>
</dbReference>